<evidence type="ECO:0000256" key="4">
    <source>
        <dbReference type="PROSITE-ProRule" id="PRU00277"/>
    </source>
</evidence>
<dbReference type="PANTHER" id="PTHR46674:SF1">
    <property type="entry name" value="INACTIVE PEPTIDYL-PROLYL CIS-TRANS ISOMERASE FKBP6"/>
    <property type="match status" value="1"/>
</dbReference>
<dbReference type="InterPro" id="IPR046357">
    <property type="entry name" value="PPIase_dom_sf"/>
</dbReference>
<dbReference type="AlphaFoldDB" id="A0A224YMW0"/>
<comment type="catalytic activity">
    <reaction evidence="4">
        <text>[protein]-peptidylproline (omega=180) = [protein]-peptidylproline (omega=0)</text>
        <dbReference type="Rhea" id="RHEA:16237"/>
        <dbReference type="Rhea" id="RHEA-COMP:10747"/>
        <dbReference type="Rhea" id="RHEA-COMP:10748"/>
        <dbReference type="ChEBI" id="CHEBI:83833"/>
        <dbReference type="ChEBI" id="CHEBI:83834"/>
        <dbReference type="EC" id="5.2.1.8"/>
    </reaction>
</comment>
<dbReference type="InterPro" id="IPR011990">
    <property type="entry name" value="TPR-like_helical_dom_sf"/>
</dbReference>
<keyword evidence="4" id="KW-0413">Isomerase</keyword>
<evidence type="ECO:0000256" key="5">
    <source>
        <dbReference type="PROSITE-ProRule" id="PRU00339"/>
    </source>
</evidence>
<dbReference type="InterPro" id="IPR001179">
    <property type="entry name" value="PPIase_FKBP_dom"/>
</dbReference>
<evidence type="ECO:0000256" key="1">
    <source>
        <dbReference type="ARBA" id="ARBA00009648"/>
    </source>
</evidence>
<dbReference type="SUPFAM" id="SSF54534">
    <property type="entry name" value="FKBP-like"/>
    <property type="match status" value="1"/>
</dbReference>
<dbReference type="Pfam" id="PF13432">
    <property type="entry name" value="TPR_16"/>
    <property type="match status" value="1"/>
</dbReference>
<dbReference type="EMBL" id="GFPF01007812">
    <property type="protein sequence ID" value="MAA18958.1"/>
    <property type="molecule type" value="Transcribed_RNA"/>
</dbReference>
<evidence type="ECO:0000313" key="7">
    <source>
        <dbReference type="EMBL" id="MAA18958.1"/>
    </source>
</evidence>
<feature type="domain" description="PPIase FKBP-type" evidence="6">
    <location>
        <begin position="26"/>
        <end position="115"/>
    </location>
</feature>
<reference evidence="7" key="1">
    <citation type="journal article" date="2017" name="Parasit. Vectors">
        <title>Sialotranscriptomics of Rhipicephalus zambeziensis reveals intricate expression profiles of secretory proteins and suggests tight temporal transcriptional regulation during blood-feeding.</title>
        <authorList>
            <person name="de Castro M.H."/>
            <person name="de Klerk D."/>
            <person name="Pienaar R."/>
            <person name="Rees D.J.G."/>
            <person name="Mans B.J."/>
        </authorList>
    </citation>
    <scope>NUCLEOTIDE SEQUENCE</scope>
    <source>
        <tissue evidence="7">Salivary glands</tissue>
    </source>
</reference>
<dbReference type="EC" id="5.2.1.8" evidence="4"/>
<protein>
    <recommendedName>
        <fullName evidence="4">peptidylprolyl isomerase</fullName>
        <ecNumber evidence="4">5.2.1.8</ecNumber>
    </recommendedName>
</protein>
<feature type="repeat" description="TPR" evidence="5">
    <location>
        <begin position="222"/>
        <end position="255"/>
    </location>
</feature>
<keyword evidence="2" id="KW-0677">Repeat</keyword>
<evidence type="ECO:0000259" key="6">
    <source>
        <dbReference type="PROSITE" id="PS50059"/>
    </source>
</evidence>
<sequence>MEPLIEDGGVQKEVVRRGTGQLVPEKCVVILHYNAYVSDNESEPFDSTWLRNQPQRCSLDELMVPGLAMAVRSMRRGEQCRVVVSPEYGFGDMGCRPRIPPHATLVYEITLLNFIETEFDGDMDSLEHEDYRQLPFEFVYEMCCRKHRNGNRFYEADDYASAARCYAAAAKALEWTQATVASKDELLVKLYANQAQCALRMRNAKLAVACARRALQRDPNCAKALYRCAVGLRMLGEFEEAAELQRRAYALTPNSSHIGHELCALNRGLFNQKQEVTQLCRNMMRALGTDGSASEERQASRRRERLTLERSVEPVTRLVIRKAVEALAAAPPGTELPFVDGFTHEELAYVHLLCDQLGLPCHEFEGGLKALASGSGACTC</sequence>
<evidence type="ECO:0000256" key="2">
    <source>
        <dbReference type="ARBA" id="ARBA00022737"/>
    </source>
</evidence>
<evidence type="ECO:0000256" key="3">
    <source>
        <dbReference type="ARBA" id="ARBA00022803"/>
    </source>
</evidence>
<dbReference type="PROSITE" id="PS50059">
    <property type="entry name" value="FKBP_PPIASE"/>
    <property type="match status" value="1"/>
</dbReference>
<keyword evidence="3 5" id="KW-0802">TPR repeat</keyword>
<dbReference type="SUPFAM" id="SSF48452">
    <property type="entry name" value="TPR-like"/>
    <property type="match status" value="1"/>
</dbReference>
<dbReference type="PANTHER" id="PTHR46674">
    <property type="entry name" value="INACTIVE PEPTIDYL-PROLYL CIS-TRANS ISOMERASE FKBP6"/>
    <property type="match status" value="1"/>
</dbReference>
<name>A0A224YMW0_9ACAR</name>
<dbReference type="Gene3D" id="1.25.40.10">
    <property type="entry name" value="Tetratricopeptide repeat domain"/>
    <property type="match status" value="1"/>
</dbReference>
<comment type="similarity">
    <text evidence="1">Belongs to the FKBP6 family.</text>
</comment>
<dbReference type="GO" id="GO:0051879">
    <property type="term" value="F:Hsp90 protein binding"/>
    <property type="evidence" value="ECO:0007669"/>
    <property type="project" value="TreeGrafter"/>
</dbReference>
<dbReference type="GO" id="GO:0003755">
    <property type="term" value="F:peptidyl-prolyl cis-trans isomerase activity"/>
    <property type="evidence" value="ECO:0007669"/>
    <property type="project" value="UniProtKB-KW"/>
</dbReference>
<keyword evidence="4" id="KW-0697">Rotamase</keyword>
<dbReference type="Gene3D" id="3.10.50.40">
    <property type="match status" value="1"/>
</dbReference>
<dbReference type="InterPro" id="IPR019734">
    <property type="entry name" value="TPR_rpt"/>
</dbReference>
<dbReference type="Pfam" id="PF00254">
    <property type="entry name" value="FKBP_C"/>
    <property type="match status" value="1"/>
</dbReference>
<dbReference type="SMART" id="SM00028">
    <property type="entry name" value="TPR"/>
    <property type="match status" value="2"/>
</dbReference>
<organism evidence="7">
    <name type="scientific">Rhipicephalus zambeziensis</name>
    <dbReference type="NCBI Taxonomy" id="60191"/>
    <lineage>
        <taxon>Eukaryota</taxon>
        <taxon>Metazoa</taxon>
        <taxon>Ecdysozoa</taxon>
        <taxon>Arthropoda</taxon>
        <taxon>Chelicerata</taxon>
        <taxon>Arachnida</taxon>
        <taxon>Acari</taxon>
        <taxon>Parasitiformes</taxon>
        <taxon>Ixodida</taxon>
        <taxon>Ixodoidea</taxon>
        <taxon>Ixodidae</taxon>
        <taxon>Rhipicephalinae</taxon>
        <taxon>Rhipicephalus</taxon>
        <taxon>Rhipicephalus</taxon>
    </lineage>
</organism>
<dbReference type="GO" id="GO:0007283">
    <property type="term" value="P:spermatogenesis"/>
    <property type="evidence" value="ECO:0007669"/>
    <property type="project" value="TreeGrafter"/>
</dbReference>
<dbReference type="GO" id="GO:0005737">
    <property type="term" value="C:cytoplasm"/>
    <property type="evidence" value="ECO:0007669"/>
    <property type="project" value="TreeGrafter"/>
</dbReference>
<dbReference type="InterPro" id="IPR042282">
    <property type="entry name" value="FKBP6/shu"/>
</dbReference>
<accession>A0A224YMW0</accession>
<proteinExistence type="inferred from homology"/>
<dbReference type="PROSITE" id="PS50005">
    <property type="entry name" value="TPR"/>
    <property type="match status" value="1"/>
</dbReference>
<dbReference type="GO" id="GO:0034587">
    <property type="term" value="P:piRNA processing"/>
    <property type="evidence" value="ECO:0007669"/>
    <property type="project" value="TreeGrafter"/>
</dbReference>